<evidence type="ECO:0000256" key="7">
    <source>
        <dbReference type="ARBA" id="ARBA00023136"/>
    </source>
</evidence>
<sequence>MEDFVITIVVPIFNEEENIAPLIDEIIAVSKIIPISEILYVDDGSDDESLAILQRLKEQHNTLRVISHRKCCGQSAALWTGIKAAGNDLIVTLDGDGQNDPADIALLYQTYLDHKTSWPRIMIAGQRKKRNDSWAKRISSRLANHIRSRILKDNTRDTGCSLKLFRRKDYLCLPYFDHMHRFLPALMKRDNVRVVHTDVSHRPRTHGKSKYGTFDRLAVGVGDLWGVWWLLQRPFDYPETFEDLSEKT</sequence>
<dbReference type="Gene3D" id="3.90.550.10">
    <property type="entry name" value="Spore Coat Polysaccharide Biosynthesis Protein SpsA, Chain A"/>
    <property type="match status" value="1"/>
</dbReference>
<dbReference type="FunFam" id="3.90.550.10:FF:000170">
    <property type="entry name" value="Dolichol-phosphate mannosyltransferase"/>
    <property type="match status" value="1"/>
</dbReference>
<comment type="caution">
    <text evidence="9">The sequence shown here is derived from an EMBL/GenBank/DDBJ whole genome shotgun (WGS) entry which is preliminary data.</text>
</comment>
<dbReference type="Proteomes" id="UP000249417">
    <property type="component" value="Unassembled WGS sequence"/>
</dbReference>
<dbReference type="PANTHER" id="PTHR48090:SF3">
    <property type="entry name" value="UNDECAPRENYL-PHOSPHATE 4-DEOXY-4-FORMAMIDO-L-ARABINOSE TRANSFERASE"/>
    <property type="match status" value="1"/>
</dbReference>
<feature type="domain" description="Glycosyltransferase 2-like" evidence="8">
    <location>
        <begin position="7"/>
        <end position="170"/>
    </location>
</feature>
<evidence type="ECO:0000256" key="6">
    <source>
        <dbReference type="ARBA" id="ARBA00022989"/>
    </source>
</evidence>
<gene>
    <name evidence="9" type="ORF">DI551_03090</name>
</gene>
<dbReference type="InterPro" id="IPR050256">
    <property type="entry name" value="Glycosyltransferase_2"/>
</dbReference>
<dbReference type="AlphaFoldDB" id="A0A2W5N5R5"/>
<accession>A0A2W5N5R5</accession>
<evidence type="ECO:0000256" key="1">
    <source>
        <dbReference type="ARBA" id="ARBA00022475"/>
    </source>
</evidence>
<evidence type="ECO:0000259" key="8">
    <source>
        <dbReference type="Pfam" id="PF00535"/>
    </source>
</evidence>
<proteinExistence type="predicted"/>
<keyword evidence="4" id="KW-0812">Transmembrane</keyword>
<evidence type="ECO:0000256" key="5">
    <source>
        <dbReference type="ARBA" id="ARBA00022985"/>
    </source>
</evidence>
<evidence type="ECO:0000313" key="9">
    <source>
        <dbReference type="EMBL" id="PZQ47669.1"/>
    </source>
</evidence>
<evidence type="ECO:0000313" key="10">
    <source>
        <dbReference type="Proteomes" id="UP000249417"/>
    </source>
</evidence>
<dbReference type="SUPFAM" id="SSF53448">
    <property type="entry name" value="Nucleotide-diphospho-sugar transferases"/>
    <property type="match status" value="1"/>
</dbReference>
<dbReference type="GO" id="GO:0005886">
    <property type="term" value="C:plasma membrane"/>
    <property type="evidence" value="ECO:0007669"/>
    <property type="project" value="TreeGrafter"/>
</dbReference>
<keyword evidence="1" id="KW-1003">Cell membrane</keyword>
<dbReference type="EMBL" id="QFQB01000011">
    <property type="protein sequence ID" value="PZQ47669.1"/>
    <property type="molecule type" value="Genomic_DNA"/>
</dbReference>
<dbReference type="CDD" id="cd04187">
    <property type="entry name" value="DPM1_like_bac"/>
    <property type="match status" value="1"/>
</dbReference>
<dbReference type="GO" id="GO:0009103">
    <property type="term" value="P:lipopolysaccharide biosynthetic process"/>
    <property type="evidence" value="ECO:0007669"/>
    <property type="project" value="UniProtKB-KW"/>
</dbReference>
<dbReference type="InterPro" id="IPR001173">
    <property type="entry name" value="Glyco_trans_2-like"/>
</dbReference>
<name>A0A2W5N5R5_9BACT</name>
<dbReference type="InterPro" id="IPR029044">
    <property type="entry name" value="Nucleotide-diphossugar_trans"/>
</dbReference>
<protein>
    <submittedName>
        <fullName evidence="9">Dolichol-phosphate mannosyltransferase</fullName>
    </submittedName>
</protein>
<evidence type="ECO:0000256" key="4">
    <source>
        <dbReference type="ARBA" id="ARBA00022692"/>
    </source>
</evidence>
<keyword evidence="6" id="KW-1133">Transmembrane helix</keyword>
<evidence type="ECO:0000256" key="2">
    <source>
        <dbReference type="ARBA" id="ARBA00022676"/>
    </source>
</evidence>
<organism evidence="9 10">
    <name type="scientific">Micavibrio aeruginosavorus</name>
    <dbReference type="NCBI Taxonomy" id="349221"/>
    <lineage>
        <taxon>Bacteria</taxon>
        <taxon>Pseudomonadati</taxon>
        <taxon>Bdellovibrionota</taxon>
        <taxon>Bdellovibrionia</taxon>
        <taxon>Bdellovibrionales</taxon>
        <taxon>Pseudobdellovibrionaceae</taxon>
        <taxon>Micavibrio</taxon>
    </lineage>
</organism>
<dbReference type="Pfam" id="PF00535">
    <property type="entry name" value="Glycos_transf_2"/>
    <property type="match status" value="1"/>
</dbReference>
<keyword evidence="2 9" id="KW-0328">Glycosyltransferase</keyword>
<keyword evidence="3 9" id="KW-0808">Transferase</keyword>
<dbReference type="GO" id="GO:0099621">
    <property type="term" value="F:undecaprenyl-phosphate 4-deoxy-4-formamido-L-arabinose transferase activity"/>
    <property type="evidence" value="ECO:0007669"/>
    <property type="project" value="TreeGrafter"/>
</dbReference>
<dbReference type="PANTHER" id="PTHR48090">
    <property type="entry name" value="UNDECAPRENYL-PHOSPHATE 4-DEOXY-4-FORMAMIDO-L-ARABINOSE TRANSFERASE-RELATED"/>
    <property type="match status" value="1"/>
</dbReference>
<keyword evidence="7" id="KW-0472">Membrane</keyword>
<keyword evidence="5" id="KW-0448">Lipopolysaccharide biosynthesis</keyword>
<evidence type="ECO:0000256" key="3">
    <source>
        <dbReference type="ARBA" id="ARBA00022679"/>
    </source>
</evidence>
<reference evidence="9 10" key="1">
    <citation type="submission" date="2017-08" db="EMBL/GenBank/DDBJ databases">
        <title>Infants hospitalized years apart are colonized by the same room-sourced microbial strains.</title>
        <authorList>
            <person name="Brooks B."/>
            <person name="Olm M.R."/>
            <person name="Firek B.A."/>
            <person name="Baker R."/>
            <person name="Thomas B.C."/>
            <person name="Morowitz M.J."/>
            <person name="Banfield J.F."/>
        </authorList>
    </citation>
    <scope>NUCLEOTIDE SEQUENCE [LARGE SCALE GENOMIC DNA]</scope>
    <source>
        <strain evidence="9">S2_005_002_R2_29</strain>
    </source>
</reference>